<dbReference type="Proteomes" id="UP001604336">
    <property type="component" value="Unassembled WGS sequence"/>
</dbReference>
<reference evidence="3" key="1">
    <citation type="submission" date="2024-07" db="EMBL/GenBank/DDBJ databases">
        <title>Two chromosome-level genome assemblies of Korean endemic species Abeliophyllum distichum and Forsythia ovata (Oleaceae).</title>
        <authorList>
            <person name="Jang H."/>
        </authorList>
    </citation>
    <scope>NUCLEOTIDE SEQUENCE [LARGE SCALE GENOMIC DNA]</scope>
</reference>
<keyword evidence="1" id="KW-0472">Membrane</keyword>
<protein>
    <submittedName>
        <fullName evidence="2">RNase H domain-containing protein</fullName>
    </submittedName>
</protein>
<keyword evidence="1" id="KW-0812">Transmembrane</keyword>
<evidence type="ECO:0000256" key="1">
    <source>
        <dbReference type="SAM" id="Phobius"/>
    </source>
</evidence>
<comment type="caution">
    <text evidence="2">The sequence shown here is derived from an EMBL/GenBank/DDBJ whole genome shotgun (WGS) entry which is preliminary data.</text>
</comment>
<evidence type="ECO:0000313" key="2">
    <source>
        <dbReference type="EMBL" id="KAL2479485.1"/>
    </source>
</evidence>
<accession>A0ABD1QTF4</accession>
<keyword evidence="3" id="KW-1185">Reference proteome</keyword>
<feature type="transmembrane region" description="Helical" evidence="1">
    <location>
        <begin position="12"/>
        <end position="31"/>
    </location>
</feature>
<evidence type="ECO:0000313" key="3">
    <source>
        <dbReference type="Proteomes" id="UP001604336"/>
    </source>
</evidence>
<dbReference type="AlphaFoldDB" id="A0ABD1QTF4"/>
<proteinExistence type="predicted"/>
<organism evidence="2 3">
    <name type="scientific">Abeliophyllum distichum</name>
    <dbReference type="NCBI Taxonomy" id="126358"/>
    <lineage>
        <taxon>Eukaryota</taxon>
        <taxon>Viridiplantae</taxon>
        <taxon>Streptophyta</taxon>
        <taxon>Embryophyta</taxon>
        <taxon>Tracheophyta</taxon>
        <taxon>Spermatophyta</taxon>
        <taxon>Magnoliopsida</taxon>
        <taxon>eudicotyledons</taxon>
        <taxon>Gunneridae</taxon>
        <taxon>Pentapetalae</taxon>
        <taxon>asterids</taxon>
        <taxon>lamiids</taxon>
        <taxon>Lamiales</taxon>
        <taxon>Oleaceae</taxon>
        <taxon>Forsythieae</taxon>
        <taxon>Abeliophyllum</taxon>
    </lineage>
</organism>
<sequence length="152" mass="17902">MFMMWITNKQARPGTLIAAVHLFIFWFLWIGRNNSKYNDVKMNATRVIKRTQYLMESLLKAGILIHDVRKRLSYPVTVTWRKPKEEWSKLNKDGALKECGLAAWGGVIRNYLGDVTWDFLTFMERALFLKLNLKLWQLDFNCVGRKILEKCG</sequence>
<dbReference type="EMBL" id="JBFOLK010000010">
    <property type="protein sequence ID" value="KAL2479485.1"/>
    <property type="molecule type" value="Genomic_DNA"/>
</dbReference>
<gene>
    <name evidence="2" type="ORF">Adt_32451</name>
</gene>
<name>A0ABD1QTF4_9LAMI</name>
<keyword evidence="1" id="KW-1133">Transmembrane helix</keyword>